<evidence type="ECO:0000313" key="3">
    <source>
        <dbReference type="Proteomes" id="UP000314294"/>
    </source>
</evidence>
<organism evidence="2 3">
    <name type="scientific">Liparis tanakae</name>
    <name type="common">Tanaka's snailfish</name>
    <dbReference type="NCBI Taxonomy" id="230148"/>
    <lineage>
        <taxon>Eukaryota</taxon>
        <taxon>Metazoa</taxon>
        <taxon>Chordata</taxon>
        <taxon>Craniata</taxon>
        <taxon>Vertebrata</taxon>
        <taxon>Euteleostomi</taxon>
        <taxon>Actinopterygii</taxon>
        <taxon>Neopterygii</taxon>
        <taxon>Teleostei</taxon>
        <taxon>Neoteleostei</taxon>
        <taxon>Acanthomorphata</taxon>
        <taxon>Eupercaria</taxon>
        <taxon>Perciformes</taxon>
        <taxon>Cottioidei</taxon>
        <taxon>Cottales</taxon>
        <taxon>Liparidae</taxon>
        <taxon>Liparis</taxon>
    </lineage>
</organism>
<reference evidence="2 3" key="1">
    <citation type="submission" date="2019-03" db="EMBL/GenBank/DDBJ databases">
        <title>First draft genome of Liparis tanakae, snailfish: a comprehensive survey of snailfish specific genes.</title>
        <authorList>
            <person name="Kim W."/>
            <person name="Song I."/>
            <person name="Jeong J.-H."/>
            <person name="Kim D."/>
            <person name="Kim S."/>
            <person name="Ryu S."/>
            <person name="Song J.Y."/>
            <person name="Lee S.K."/>
        </authorList>
    </citation>
    <scope>NUCLEOTIDE SEQUENCE [LARGE SCALE GENOMIC DNA]</scope>
    <source>
        <tissue evidence="2">Muscle</tissue>
    </source>
</reference>
<name>A0A4Z2HW71_9TELE</name>
<proteinExistence type="predicted"/>
<gene>
    <name evidence="2" type="ORF">EYF80_020609</name>
</gene>
<sequence>MPPVREVMGDKAPDAPSAPGGSAPVGGHCLFLRPRGDNVAGCEESAAGHQMGAGCTVCSPLGKGEGVHEDIRQMKSASRNSVMADICFSFEMDAEENLENVLLAMRRTASMAWSFAGAKSPTVAVSRSSGRIFMFRQVLVLVLPSLLSSPKQAQSDLGL</sequence>
<dbReference type="AlphaFoldDB" id="A0A4Z2HW71"/>
<dbReference type="EMBL" id="SRLO01000179">
    <property type="protein sequence ID" value="TNN69142.1"/>
    <property type="molecule type" value="Genomic_DNA"/>
</dbReference>
<accession>A0A4Z2HW71</accession>
<protein>
    <submittedName>
        <fullName evidence="2">Uncharacterized protein</fullName>
    </submittedName>
</protein>
<evidence type="ECO:0000256" key="1">
    <source>
        <dbReference type="SAM" id="MobiDB-lite"/>
    </source>
</evidence>
<keyword evidence="3" id="KW-1185">Reference proteome</keyword>
<feature type="region of interest" description="Disordered" evidence="1">
    <location>
        <begin position="1"/>
        <end position="21"/>
    </location>
</feature>
<evidence type="ECO:0000313" key="2">
    <source>
        <dbReference type="EMBL" id="TNN69142.1"/>
    </source>
</evidence>
<dbReference type="Proteomes" id="UP000314294">
    <property type="component" value="Unassembled WGS sequence"/>
</dbReference>
<comment type="caution">
    <text evidence="2">The sequence shown here is derived from an EMBL/GenBank/DDBJ whole genome shotgun (WGS) entry which is preliminary data.</text>
</comment>